<protein>
    <submittedName>
        <fullName evidence="1">Uncharacterized protein</fullName>
    </submittedName>
</protein>
<evidence type="ECO:0000313" key="1">
    <source>
        <dbReference type="EMBL" id="KAK7399064.1"/>
    </source>
</evidence>
<comment type="caution">
    <text evidence="1">The sequence shown here is derived from an EMBL/GenBank/DDBJ whole genome shotgun (WGS) entry which is preliminary data.</text>
</comment>
<keyword evidence="2" id="KW-1185">Reference proteome</keyword>
<proteinExistence type="predicted"/>
<reference evidence="1 2" key="1">
    <citation type="submission" date="2024-01" db="EMBL/GenBank/DDBJ databases">
        <title>The genomes of 5 underutilized Papilionoideae crops provide insights into root nodulation and disease resistanc.</title>
        <authorList>
            <person name="Jiang F."/>
        </authorList>
    </citation>
    <scope>NUCLEOTIDE SEQUENCE [LARGE SCALE GENOMIC DNA]</scope>
    <source>
        <strain evidence="1">DUOXIRENSHENG_FW03</strain>
        <tissue evidence="1">Leaves</tissue>
    </source>
</reference>
<accession>A0AAN9SQQ7</accession>
<gene>
    <name evidence="1" type="ORF">VNO78_10239</name>
</gene>
<dbReference type="AlphaFoldDB" id="A0AAN9SQQ7"/>
<dbReference type="Proteomes" id="UP001386955">
    <property type="component" value="Unassembled WGS sequence"/>
</dbReference>
<evidence type="ECO:0000313" key="2">
    <source>
        <dbReference type="Proteomes" id="UP001386955"/>
    </source>
</evidence>
<name>A0AAN9SQQ7_PSOTE</name>
<sequence length="102" mass="11659">MTSCMFMLTVSKVPCEPDFLCGDKHQIPDEFFQAWGKTLDETVVVKDREDSLKHVFGVEVDEQDGDEDDEIVRWENKLSKKSFSGRELLGISAEIRNLSGKF</sequence>
<organism evidence="1 2">
    <name type="scientific">Psophocarpus tetragonolobus</name>
    <name type="common">Winged bean</name>
    <name type="synonym">Dolichos tetragonolobus</name>
    <dbReference type="NCBI Taxonomy" id="3891"/>
    <lineage>
        <taxon>Eukaryota</taxon>
        <taxon>Viridiplantae</taxon>
        <taxon>Streptophyta</taxon>
        <taxon>Embryophyta</taxon>
        <taxon>Tracheophyta</taxon>
        <taxon>Spermatophyta</taxon>
        <taxon>Magnoliopsida</taxon>
        <taxon>eudicotyledons</taxon>
        <taxon>Gunneridae</taxon>
        <taxon>Pentapetalae</taxon>
        <taxon>rosids</taxon>
        <taxon>fabids</taxon>
        <taxon>Fabales</taxon>
        <taxon>Fabaceae</taxon>
        <taxon>Papilionoideae</taxon>
        <taxon>50 kb inversion clade</taxon>
        <taxon>NPAAA clade</taxon>
        <taxon>indigoferoid/millettioid clade</taxon>
        <taxon>Phaseoleae</taxon>
        <taxon>Psophocarpus</taxon>
    </lineage>
</organism>
<dbReference type="EMBL" id="JAYMYS010000003">
    <property type="protein sequence ID" value="KAK7399064.1"/>
    <property type="molecule type" value="Genomic_DNA"/>
</dbReference>